<organism evidence="8 9">
    <name type="scientific">Tigriopus californicus</name>
    <name type="common">Marine copepod</name>
    <dbReference type="NCBI Taxonomy" id="6832"/>
    <lineage>
        <taxon>Eukaryota</taxon>
        <taxon>Metazoa</taxon>
        <taxon>Ecdysozoa</taxon>
        <taxon>Arthropoda</taxon>
        <taxon>Crustacea</taxon>
        <taxon>Multicrustacea</taxon>
        <taxon>Hexanauplia</taxon>
        <taxon>Copepoda</taxon>
        <taxon>Harpacticoida</taxon>
        <taxon>Harpacticidae</taxon>
        <taxon>Tigriopus</taxon>
    </lineage>
</organism>
<dbReference type="InterPro" id="IPR051041">
    <property type="entry name" value="FMRFamide-related_np"/>
</dbReference>
<evidence type="ECO:0000256" key="4">
    <source>
        <dbReference type="ARBA" id="ARBA00022737"/>
    </source>
</evidence>
<comment type="subcellular location">
    <subcellularLocation>
        <location evidence="1">Secreted</location>
    </subcellularLocation>
</comment>
<sequence length="415" mass="47615">MRRRKLINEDEDNEDQASSSCHLAPDTMYLAGRHLMSSRAHRCYRSTTTNQSDSPWLWSSSGIAFSKLSSSYLILFVVVALICPSSASGYQSPGALDYNGLPPVEEENSLNNLEEGPTYQALEELANTLANEGSEEEQEANENEPLIPWPYLLDSRPRRSHLHQDEHLLRFGKRSSSPMANYANQPLDEENVEPRNARSGNHLLRFSRSGQDHLLRFSKRNGAHLLRFNRAHDDAHMLRFGRSNTEEPDSQQYRSARAGEEHLLRFSRSGGDHLLRFSRGDKDHLLRFSRSSPDHLLRFSRTPGKMLRSVRTPELLKRFQTDVSGDGTDFNRINRMVSNDHLLRFSRSGADHLLRFSKRSADDFEDTDKDTNNLNDNDNSHLLRFARDSNDVDRAQHIGSQNRFTRQDSHLLRFA</sequence>
<evidence type="ECO:0000256" key="1">
    <source>
        <dbReference type="ARBA" id="ARBA00004613"/>
    </source>
</evidence>
<proteinExistence type="inferred from homology"/>
<evidence type="ECO:0000256" key="3">
    <source>
        <dbReference type="ARBA" id="ARBA00022525"/>
    </source>
</evidence>
<keyword evidence="5" id="KW-0027">Amidation</keyword>
<dbReference type="PANTHER" id="PTHR20986:SF22">
    <property type="entry name" value="FMRFAMIDE-RELATED PEPTIDES"/>
    <property type="match status" value="1"/>
</dbReference>
<protein>
    <submittedName>
        <fullName evidence="8">Uncharacterized protein</fullName>
    </submittedName>
</protein>
<accession>A0A553PFD4</accession>
<evidence type="ECO:0000256" key="7">
    <source>
        <dbReference type="SAM" id="MobiDB-lite"/>
    </source>
</evidence>
<comment type="similarity">
    <text evidence="2">Belongs to the FARP (FMRFamide related peptide) family.</text>
</comment>
<keyword evidence="9" id="KW-1185">Reference proteome</keyword>
<dbReference type="PANTHER" id="PTHR20986">
    <property type="entry name" value="FMRFAMIDE-RELATED PEPTIDES"/>
    <property type="match status" value="1"/>
</dbReference>
<evidence type="ECO:0000256" key="2">
    <source>
        <dbReference type="ARBA" id="ARBA00006356"/>
    </source>
</evidence>
<evidence type="ECO:0000313" key="9">
    <source>
        <dbReference type="Proteomes" id="UP000318571"/>
    </source>
</evidence>
<dbReference type="GO" id="GO:0007218">
    <property type="term" value="P:neuropeptide signaling pathway"/>
    <property type="evidence" value="ECO:0007669"/>
    <property type="project" value="UniProtKB-KW"/>
</dbReference>
<gene>
    <name evidence="8" type="ORF">TCAL_02713</name>
</gene>
<keyword evidence="3" id="KW-0964">Secreted</keyword>
<keyword evidence="4" id="KW-0677">Repeat</keyword>
<dbReference type="EMBL" id="VCGU01000004">
    <property type="protein sequence ID" value="TRY76387.1"/>
    <property type="molecule type" value="Genomic_DNA"/>
</dbReference>
<evidence type="ECO:0000256" key="6">
    <source>
        <dbReference type="ARBA" id="ARBA00023320"/>
    </source>
</evidence>
<evidence type="ECO:0000256" key="5">
    <source>
        <dbReference type="ARBA" id="ARBA00022815"/>
    </source>
</evidence>
<dbReference type="AlphaFoldDB" id="A0A553PFD4"/>
<feature type="region of interest" description="Disordered" evidence="7">
    <location>
        <begin position="1"/>
        <end position="20"/>
    </location>
</feature>
<dbReference type="Proteomes" id="UP000318571">
    <property type="component" value="Chromosome 5"/>
</dbReference>
<dbReference type="GO" id="GO:0005576">
    <property type="term" value="C:extracellular region"/>
    <property type="evidence" value="ECO:0007669"/>
    <property type="project" value="UniProtKB-SubCell"/>
</dbReference>
<keyword evidence="6" id="KW-0527">Neuropeptide</keyword>
<evidence type="ECO:0000313" key="8">
    <source>
        <dbReference type="EMBL" id="TRY76387.1"/>
    </source>
</evidence>
<dbReference type="STRING" id="6832.A0A553PFD4"/>
<comment type="caution">
    <text evidence="8">The sequence shown here is derived from an EMBL/GenBank/DDBJ whole genome shotgun (WGS) entry which is preliminary data.</text>
</comment>
<reference evidence="8 9" key="1">
    <citation type="journal article" date="2018" name="Nat. Ecol. Evol.">
        <title>Genomic signatures of mitonuclear coevolution across populations of Tigriopus californicus.</title>
        <authorList>
            <person name="Barreto F.S."/>
            <person name="Watson E.T."/>
            <person name="Lima T.G."/>
            <person name="Willett C.S."/>
            <person name="Edmands S."/>
            <person name="Li W."/>
            <person name="Burton R.S."/>
        </authorList>
    </citation>
    <scope>NUCLEOTIDE SEQUENCE [LARGE SCALE GENOMIC DNA]</scope>
    <source>
        <strain evidence="8 9">San Diego</strain>
    </source>
</reference>
<name>A0A553PFD4_TIGCA</name>
<dbReference type="OrthoDB" id="5813613at2759"/>